<dbReference type="InterPro" id="IPR050796">
    <property type="entry name" value="SCF_F-box_component"/>
</dbReference>
<dbReference type="GeneID" id="104715695"/>
<evidence type="ECO:0000313" key="2">
    <source>
        <dbReference type="Proteomes" id="UP000694864"/>
    </source>
</evidence>
<feature type="domain" description="F-box" evidence="1">
    <location>
        <begin position="1"/>
        <end position="45"/>
    </location>
</feature>
<organism evidence="2 3">
    <name type="scientific">Camelina sativa</name>
    <name type="common">False flax</name>
    <name type="synonym">Myagrum sativum</name>
    <dbReference type="NCBI Taxonomy" id="90675"/>
    <lineage>
        <taxon>Eukaryota</taxon>
        <taxon>Viridiplantae</taxon>
        <taxon>Streptophyta</taxon>
        <taxon>Embryophyta</taxon>
        <taxon>Tracheophyta</taxon>
        <taxon>Spermatophyta</taxon>
        <taxon>Magnoliopsida</taxon>
        <taxon>eudicotyledons</taxon>
        <taxon>Gunneridae</taxon>
        <taxon>Pentapetalae</taxon>
        <taxon>rosids</taxon>
        <taxon>malvids</taxon>
        <taxon>Brassicales</taxon>
        <taxon>Brassicaceae</taxon>
        <taxon>Camelineae</taxon>
        <taxon>Camelina</taxon>
    </lineage>
</organism>
<proteinExistence type="predicted"/>
<dbReference type="PANTHER" id="PTHR31672:SF9">
    <property type="entry name" value="F-BOX DOMAIN-CONTAINING PROTEIN"/>
    <property type="match status" value="1"/>
</dbReference>
<accession>A0ABM0TTZ2</accession>
<dbReference type="PANTHER" id="PTHR31672">
    <property type="entry name" value="BNACNNG10540D PROTEIN"/>
    <property type="match status" value="1"/>
</dbReference>
<evidence type="ECO:0000259" key="1">
    <source>
        <dbReference type="PROSITE" id="PS50181"/>
    </source>
</evidence>
<dbReference type="Proteomes" id="UP000694864">
    <property type="component" value="Chromosome 9"/>
</dbReference>
<dbReference type="PROSITE" id="PS50181">
    <property type="entry name" value="FBOX"/>
    <property type="match status" value="1"/>
</dbReference>
<reference evidence="2" key="1">
    <citation type="journal article" date="2014" name="Nat. Commun.">
        <title>The emerging biofuel crop Camelina sativa retains a highly undifferentiated hexaploid genome structure.</title>
        <authorList>
            <person name="Kagale S."/>
            <person name="Koh C."/>
            <person name="Nixon J."/>
            <person name="Bollina V."/>
            <person name="Clarke W.E."/>
            <person name="Tuteja R."/>
            <person name="Spillane C."/>
            <person name="Robinson S.J."/>
            <person name="Links M.G."/>
            <person name="Clarke C."/>
            <person name="Higgins E.E."/>
            <person name="Huebert T."/>
            <person name="Sharpe A.G."/>
            <person name="Parkin I.A."/>
        </authorList>
    </citation>
    <scope>NUCLEOTIDE SEQUENCE [LARGE SCALE GENOMIC DNA]</scope>
    <source>
        <strain evidence="2">cv. DH55</strain>
    </source>
</reference>
<dbReference type="InterPro" id="IPR001810">
    <property type="entry name" value="F-box_dom"/>
</dbReference>
<keyword evidence="2" id="KW-1185">Reference proteome</keyword>
<evidence type="ECO:0000313" key="3">
    <source>
        <dbReference type="RefSeq" id="XP_010431384.1"/>
    </source>
</evidence>
<dbReference type="RefSeq" id="XP_010431384.1">
    <property type="nucleotide sequence ID" value="XM_010433082.1"/>
</dbReference>
<reference evidence="3" key="2">
    <citation type="submission" date="2025-08" db="UniProtKB">
        <authorList>
            <consortium name="RefSeq"/>
        </authorList>
    </citation>
    <scope>IDENTIFICATION</scope>
    <source>
        <tissue evidence="3">Leaf</tissue>
    </source>
</reference>
<sequence length="383" mass="45172">MDSLPLHILDEILFKLDLKSLAMMQCTGRRSLKSYISDKFKYEYLSGHGSHLLHISTFGSNIIFWHSWGDPRFASFIGPLRYKNRILSSCSGLHLLFHKHGLFVRNPLTNTSQFLDHSGSNLLPLRSVEGFRLKRYKVNRFGLAVDQIDQRFKVVCIKELSALNFDGTMYQFVIRTGESCWRLSETTITCDGSSNLMRRMKSVYFNGYVHWLREDGKILAFNPETEQARLIPIKFPQEHNSTVRMLAAADKELRLITETEEVIFIYALESILTTDDRKWVLMKRYEKRERVRYSWNVAAYDGKCVMVREKEEERYNGVVHVYDLKREKRVASFTSLIWRLIDGITYYEKKRLKKRSIDEKEGKLYVDLLQRFNKRMRSLLVNE</sequence>
<protein>
    <submittedName>
        <fullName evidence="3">F-box protein At1g20795</fullName>
    </submittedName>
</protein>
<gene>
    <name evidence="3" type="primary">LOC104715695</name>
</gene>
<name>A0ABM0TTZ2_CAMSA</name>